<proteinExistence type="predicted"/>
<accession>A0A2T3AL01</accession>
<organism evidence="2 3">
    <name type="scientific">Coniella lustricola</name>
    <dbReference type="NCBI Taxonomy" id="2025994"/>
    <lineage>
        <taxon>Eukaryota</taxon>
        <taxon>Fungi</taxon>
        <taxon>Dikarya</taxon>
        <taxon>Ascomycota</taxon>
        <taxon>Pezizomycotina</taxon>
        <taxon>Sordariomycetes</taxon>
        <taxon>Sordariomycetidae</taxon>
        <taxon>Diaporthales</taxon>
        <taxon>Schizoparmaceae</taxon>
        <taxon>Coniella</taxon>
    </lineage>
</organism>
<keyword evidence="1" id="KW-0472">Membrane</keyword>
<dbReference type="OrthoDB" id="4207594at2759"/>
<evidence type="ECO:0000313" key="2">
    <source>
        <dbReference type="EMBL" id="PSS02379.1"/>
    </source>
</evidence>
<gene>
    <name evidence="2" type="ORF">BD289DRAFT_421816</name>
</gene>
<name>A0A2T3AL01_9PEZI</name>
<evidence type="ECO:0000256" key="1">
    <source>
        <dbReference type="SAM" id="Phobius"/>
    </source>
</evidence>
<dbReference type="Proteomes" id="UP000241462">
    <property type="component" value="Unassembled WGS sequence"/>
</dbReference>
<dbReference type="InParanoid" id="A0A2T3AL01"/>
<evidence type="ECO:0000313" key="3">
    <source>
        <dbReference type="Proteomes" id="UP000241462"/>
    </source>
</evidence>
<keyword evidence="3" id="KW-1185">Reference proteome</keyword>
<dbReference type="EMBL" id="KZ678377">
    <property type="protein sequence ID" value="PSS02379.1"/>
    <property type="molecule type" value="Genomic_DNA"/>
</dbReference>
<reference evidence="2 3" key="1">
    <citation type="journal article" date="2018" name="Mycol. Prog.">
        <title>Coniella lustricola, a new species from submerged detritus.</title>
        <authorList>
            <person name="Raudabaugh D.B."/>
            <person name="Iturriaga T."/>
            <person name="Carver A."/>
            <person name="Mondo S."/>
            <person name="Pangilinan J."/>
            <person name="Lipzen A."/>
            <person name="He G."/>
            <person name="Amirebrahimi M."/>
            <person name="Grigoriev I.V."/>
            <person name="Miller A.N."/>
        </authorList>
    </citation>
    <scope>NUCLEOTIDE SEQUENCE [LARGE SCALE GENOMIC DNA]</scope>
    <source>
        <strain evidence="2 3">B22-T-1</strain>
    </source>
</reference>
<keyword evidence="1" id="KW-1133">Transmembrane helix</keyword>
<feature type="transmembrane region" description="Helical" evidence="1">
    <location>
        <begin position="6"/>
        <end position="24"/>
    </location>
</feature>
<sequence length="70" mass="7807">MGVQLLYMVVVMVVSSLRVFVSLGHSTWTRKRPRPIAVLSRCVARESPQASCSRIHSAQVLPTTQRVEVT</sequence>
<dbReference type="AlphaFoldDB" id="A0A2T3AL01"/>
<protein>
    <submittedName>
        <fullName evidence="2">Uncharacterized protein</fullName>
    </submittedName>
</protein>
<keyword evidence="1" id="KW-0812">Transmembrane</keyword>